<dbReference type="GO" id="GO:0046983">
    <property type="term" value="F:protein dimerization activity"/>
    <property type="evidence" value="ECO:0007669"/>
    <property type="project" value="InterPro"/>
</dbReference>
<dbReference type="PANTHER" id="PTHR24421">
    <property type="entry name" value="NITRATE/NITRITE SENSOR PROTEIN NARX-RELATED"/>
    <property type="match status" value="1"/>
</dbReference>
<name>I7G9J8_MYCS2</name>
<evidence type="ECO:0000256" key="6">
    <source>
        <dbReference type="ARBA" id="ARBA00022777"/>
    </source>
</evidence>
<organism evidence="11 12">
    <name type="scientific">Mycolicibacterium smegmatis (strain ATCC 700084 / mc(2)155)</name>
    <name type="common">Mycobacterium smegmatis</name>
    <dbReference type="NCBI Taxonomy" id="246196"/>
    <lineage>
        <taxon>Bacteria</taxon>
        <taxon>Bacillati</taxon>
        <taxon>Actinomycetota</taxon>
        <taxon>Actinomycetes</taxon>
        <taxon>Mycobacteriales</taxon>
        <taxon>Mycobacteriaceae</taxon>
        <taxon>Mycolicibacterium</taxon>
    </lineage>
</organism>
<keyword evidence="5" id="KW-0547">Nucleotide-binding</keyword>
<dbReference type="GO" id="GO:0016020">
    <property type="term" value="C:membrane"/>
    <property type="evidence" value="ECO:0007669"/>
    <property type="project" value="InterPro"/>
</dbReference>
<dbReference type="Gene3D" id="1.20.5.1930">
    <property type="match status" value="1"/>
</dbReference>
<feature type="transmembrane region" description="Helical" evidence="9">
    <location>
        <begin position="31"/>
        <end position="51"/>
    </location>
</feature>
<dbReference type="AlphaFoldDB" id="I7G9J8"/>
<protein>
    <recommendedName>
        <fullName evidence="2">histidine kinase</fullName>
        <ecNumber evidence="2">2.7.13.3</ecNumber>
    </recommendedName>
</protein>
<dbReference type="EMBL" id="CP001663">
    <property type="protein sequence ID" value="AFP39209.1"/>
    <property type="molecule type" value="Genomic_DNA"/>
</dbReference>
<dbReference type="InterPro" id="IPR050482">
    <property type="entry name" value="Sensor_HK_TwoCompSys"/>
</dbReference>
<accession>I7G9J8</accession>
<keyword evidence="9" id="KW-1133">Transmembrane helix</keyword>
<dbReference type="Proteomes" id="UP000006158">
    <property type="component" value="Chromosome"/>
</dbReference>
<dbReference type="EC" id="2.7.13.3" evidence="2"/>
<dbReference type="GO" id="GO:0000155">
    <property type="term" value="F:phosphorelay sensor kinase activity"/>
    <property type="evidence" value="ECO:0007669"/>
    <property type="project" value="InterPro"/>
</dbReference>
<evidence type="ECO:0000256" key="3">
    <source>
        <dbReference type="ARBA" id="ARBA00022553"/>
    </source>
</evidence>
<keyword evidence="6 11" id="KW-0418">Kinase</keyword>
<keyword evidence="7" id="KW-0067">ATP-binding</keyword>
<comment type="catalytic activity">
    <reaction evidence="1">
        <text>ATP + protein L-histidine = ADP + protein N-phospho-L-histidine.</text>
        <dbReference type="EC" id="2.7.13.3"/>
    </reaction>
</comment>
<evidence type="ECO:0000256" key="5">
    <source>
        <dbReference type="ARBA" id="ARBA00022741"/>
    </source>
</evidence>
<proteinExistence type="predicted"/>
<reference evidence="11 12" key="2">
    <citation type="journal article" date="2009" name="Genome Res.">
        <title>Ortho-proteogenomics: multiple proteomes investigation through orthology and a new MS-based protocol.</title>
        <authorList>
            <person name="Gallien S."/>
            <person name="Perrodou E."/>
            <person name="Carapito C."/>
            <person name="Deshayes C."/>
            <person name="Reyrat J.M."/>
            <person name="Van Dorsselaer A."/>
            <person name="Poch O."/>
            <person name="Schaeffer C."/>
            <person name="Lecompte O."/>
        </authorList>
    </citation>
    <scope>NUCLEOTIDE SEQUENCE [LARGE SCALE GENOMIC DNA]</scope>
    <source>
        <strain evidence="12">ATCC 700084 / mc(2)155</strain>
    </source>
</reference>
<evidence type="ECO:0000256" key="7">
    <source>
        <dbReference type="ARBA" id="ARBA00022840"/>
    </source>
</evidence>
<dbReference type="InterPro" id="IPR036890">
    <property type="entry name" value="HATPase_C_sf"/>
</dbReference>
<feature type="transmembrane region" description="Helical" evidence="9">
    <location>
        <begin position="107"/>
        <end position="125"/>
    </location>
</feature>
<evidence type="ECO:0000256" key="1">
    <source>
        <dbReference type="ARBA" id="ARBA00000085"/>
    </source>
</evidence>
<evidence type="ECO:0000259" key="10">
    <source>
        <dbReference type="Pfam" id="PF07730"/>
    </source>
</evidence>
<feature type="transmembrane region" description="Helical" evidence="9">
    <location>
        <begin position="131"/>
        <end position="152"/>
    </location>
</feature>
<dbReference type="Gene3D" id="3.30.565.10">
    <property type="entry name" value="Histidine kinase-like ATPase, C-terminal domain"/>
    <property type="match status" value="1"/>
</dbReference>
<keyword evidence="9" id="KW-0472">Membrane</keyword>
<keyword evidence="4" id="KW-0808">Transferase</keyword>
<dbReference type="PANTHER" id="PTHR24421:SF10">
    <property type="entry name" value="NITRATE_NITRITE SENSOR PROTEIN NARQ"/>
    <property type="match status" value="1"/>
</dbReference>
<dbReference type="Pfam" id="PF07730">
    <property type="entry name" value="HisKA_3"/>
    <property type="match status" value="1"/>
</dbReference>
<feature type="transmembrane region" description="Helical" evidence="9">
    <location>
        <begin position="58"/>
        <end position="79"/>
    </location>
</feature>
<evidence type="ECO:0000256" key="4">
    <source>
        <dbReference type="ARBA" id="ARBA00022679"/>
    </source>
</evidence>
<evidence type="ECO:0000256" key="2">
    <source>
        <dbReference type="ARBA" id="ARBA00012438"/>
    </source>
</evidence>
<evidence type="ECO:0000256" key="9">
    <source>
        <dbReference type="SAM" id="Phobius"/>
    </source>
</evidence>
<sequence>MLSQLPAVSGLRRVFSPGMATGELSGARRSLARQSVVIALLAAAVDVGIFASSGIFRVAFAAACAMTVLLVLADLALALPAHATAAVAIVQVVIRLAVCWLLSRHGLAAGIGDVGILVAGYRVGAWLPTRVALLVVPLLAAGVSGAAVINGAGRTWREVVLIAVSNAVVPWLVGRYTAAGRAYVDQLERHQQQQQAALERALADEREAIARDLHDVISHHVSAVGIHAGAARLALGTDPDAVARSLAAVESASRSAMMDLRRQLDLLHGADSAGERQPGLANVSHLVDTVRQAGLSVELELPDAMPALSQSLDVTVYRIVQELLTNALRHGDGTARLQVRRTINEVIIDTSNPIADGRFSGESPGRGRAGVRRRAELFGGIMRDGSDDGLRWRTVVSIPVPPS</sequence>
<keyword evidence="8" id="KW-0902">Two-component regulatory system</keyword>
<dbReference type="KEGG" id="msg:MSMEI_2741"/>
<evidence type="ECO:0000256" key="8">
    <source>
        <dbReference type="ARBA" id="ARBA00023012"/>
    </source>
</evidence>
<dbReference type="PATRIC" id="fig|246196.56.peg.2816"/>
<dbReference type="InterPro" id="IPR011712">
    <property type="entry name" value="Sig_transdc_His_kin_sub3_dim/P"/>
</dbReference>
<dbReference type="GO" id="GO:0005524">
    <property type="term" value="F:ATP binding"/>
    <property type="evidence" value="ECO:0007669"/>
    <property type="project" value="UniProtKB-KW"/>
</dbReference>
<keyword evidence="3" id="KW-0597">Phosphoprotein</keyword>
<evidence type="ECO:0000313" key="11">
    <source>
        <dbReference type="EMBL" id="AFP39209.1"/>
    </source>
</evidence>
<keyword evidence="9" id="KW-0812">Transmembrane</keyword>
<gene>
    <name evidence="11" type="ordered locus">MSMEI_2741</name>
</gene>
<reference evidence="11 12" key="1">
    <citation type="journal article" date="2007" name="Genome Biol.">
        <title>Interrupted coding sequences in Mycobacterium smegmatis: authentic mutations or sequencing errors?</title>
        <authorList>
            <person name="Deshayes C."/>
            <person name="Perrodou E."/>
            <person name="Gallien S."/>
            <person name="Euphrasie D."/>
            <person name="Schaeffer C."/>
            <person name="Van-Dorsselaer A."/>
            <person name="Poch O."/>
            <person name="Lecompte O."/>
            <person name="Reyrat J.M."/>
        </authorList>
    </citation>
    <scope>NUCLEOTIDE SEQUENCE [LARGE SCALE GENOMIC DNA]</scope>
    <source>
        <strain evidence="12">ATCC 700084 / mc(2)155</strain>
    </source>
</reference>
<evidence type="ECO:0000313" key="12">
    <source>
        <dbReference type="Proteomes" id="UP000006158"/>
    </source>
</evidence>
<feature type="domain" description="Signal transduction histidine kinase subgroup 3 dimerisation and phosphoacceptor" evidence="10">
    <location>
        <begin position="205"/>
        <end position="268"/>
    </location>
</feature>
<dbReference type="SUPFAM" id="SSF55874">
    <property type="entry name" value="ATPase domain of HSP90 chaperone/DNA topoisomerase II/histidine kinase"/>
    <property type="match status" value="1"/>
</dbReference>